<evidence type="ECO:0000256" key="15">
    <source>
        <dbReference type="ARBA" id="ARBA00063835"/>
    </source>
</evidence>
<dbReference type="PANTHER" id="PTHR21499:SF3">
    <property type="entry name" value="ASPARTOKINASE"/>
    <property type="match status" value="1"/>
</dbReference>
<gene>
    <name evidence="20" type="ORF">MITSMUL_03344</name>
</gene>
<dbReference type="InterPro" id="IPR005260">
    <property type="entry name" value="Asp_kin_monofn"/>
</dbReference>
<comment type="pathway">
    <text evidence="2 18">Amino-acid biosynthesis; L-lysine biosynthesis via DAP pathway; (S)-tetrahydrodipicolinate from L-aspartate: step 1/4.</text>
</comment>
<evidence type="ECO:0000256" key="12">
    <source>
        <dbReference type="ARBA" id="ARBA00022915"/>
    </source>
</evidence>
<dbReference type="CDD" id="cd04923">
    <property type="entry name" value="ACT_AK-LysC-DapG-like_2"/>
    <property type="match status" value="1"/>
</dbReference>
<evidence type="ECO:0000313" key="21">
    <source>
        <dbReference type="Proteomes" id="UP000003671"/>
    </source>
</evidence>
<dbReference type="PIRSF" id="PIRSF000726">
    <property type="entry name" value="Asp_kin"/>
    <property type="match status" value="1"/>
</dbReference>
<keyword evidence="10 17" id="KW-0418">Kinase</keyword>
<accession>C9KIU3</accession>
<dbReference type="eggNOG" id="COG0527">
    <property type="taxonomic scope" value="Bacteria"/>
</dbReference>
<dbReference type="InterPro" id="IPR002912">
    <property type="entry name" value="ACT_dom"/>
</dbReference>
<dbReference type="UniPathway" id="UPA00051">
    <property type="reaction ID" value="UER00462"/>
</dbReference>
<evidence type="ECO:0000256" key="7">
    <source>
        <dbReference type="ARBA" id="ARBA00022679"/>
    </source>
</evidence>
<evidence type="ECO:0000256" key="14">
    <source>
        <dbReference type="ARBA" id="ARBA00047872"/>
    </source>
</evidence>
<keyword evidence="21" id="KW-1185">Reference proteome</keyword>
<dbReference type="GO" id="GO:0009090">
    <property type="term" value="P:homoserine biosynthetic process"/>
    <property type="evidence" value="ECO:0007669"/>
    <property type="project" value="TreeGrafter"/>
</dbReference>
<comment type="catalytic activity">
    <reaction evidence="14 17">
        <text>L-aspartate + ATP = 4-phospho-L-aspartate + ADP</text>
        <dbReference type="Rhea" id="RHEA:23776"/>
        <dbReference type="ChEBI" id="CHEBI:29991"/>
        <dbReference type="ChEBI" id="CHEBI:30616"/>
        <dbReference type="ChEBI" id="CHEBI:57535"/>
        <dbReference type="ChEBI" id="CHEBI:456216"/>
        <dbReference type="EC" id="2.7.2.4"/>
    </reaction>
</comment>
<dbReference type="CDD" id="cd04913">
    <property type="entry name" value="ACT_AKii-LysC-BS-like_1"/>
    <property type="match status" value="1"/>
</dbReference>
<dbReference type="Gene3D" id="3.30.2130.10">
    <property type="entry name" value="VC0802-like"/>
    <property type="match status" value="1"/>
</dbReference>
<dbReference type="NCBIfam" id="TIGR00656">
    <property type="entry name" value="asp_kin_monofn"/>
    <property type="match status" value="1"/>
</dbReference>
<evidence type="ECO:0000256" key="8">
    <source>
        <dbReference type="ARBA" id="ARBA00022737"/>
    </source>
</evidence>
<dbReference type="InterPro" id="IPR001048">
    <property type="entry name" value="Asp/Glu/Uridylate_kinase"/>
</dbReference>
<dbReference type="NCBIfam" id="NF005154">
    <property type="entry name" value="PRK06635.1-2"/>
    <property type="match status" value="1"/>
</dbReference>
<comment type="pathway">
    <text evidence="3 18">Amino-acid biosynthesis; L-methionine biosynthesis via de novo pathway; L-homoserine from L-aspartate: step 1/3.</text>
</comment>
<dbReference type="Pfam" id="PF00696">
    <property type="entry name" value="AA_kinase"/>
    <property type="match status" value="1"/>
</dbReference>
<dbReference type="SUPFAM" id="SSF55021">
    <property type="entry name" value="ACT-like"/>
    <property type="match status" value="2"/>
</dbReference>
<evidence type="ECO:0000256" key="6">
    <source>
        <dbReference type="ARBA" id="ARBA00022605"/>
    </source>
</evidence>
<dbReference type="InterPro" id="IPR036393">
    <property type="entry name" value="AceGlu_kinase-like_sf"/>
</dbReference>
<dbReference type="PANTHER" id="PTHR21499">
    <property type="entry name" value="ASPARTATE KINASE"/>
    <property type="match status" value="1"/>
</dbReference>
<proteinExistence type="inferred from homology"/>
<reference evidence="20" key="1">
    <citation type="submission" date="2009-09" db="EMBL/GenBank/DDBJ databases">
        <authorList>
            <person name="Weinstock G."/>
            <person name="Sodergren E."/>
            <person name="Clifton S."/>
            <person name="Fulton L."/>
            <person name="Fulton B."/>
            <person name="Courtney L."/>
            <person name="Fronick C."/>
            <person name="Harrison M."/>
            <person name="Strong C."/>
            <person name="Farmer C."/>
            <person name="Delahaunty K."/>
            <person name="Markovic C."/>
            <person name="Hall O."/>
            <person name="Minx P."/>
            <person name="Tomlinson C."/>
            <person name="Mitreva M."/>
            <person name="Nelson J."/>
            <person name="Hou S."/>
            <person name="Wollam A."/>
            <person name="Pepin K.H."/>
            <person name="Johnson M."/>
            <person name="Bhonagiri V."/>
            <person name="Nash W.E."/>
            <person name="Warren W."/>
            <person name="Chinwalla A."/>
            <person name="Mardis E.R."/>
            <person name="Wilson R.K."/>
        </authorList>
    </citation>
    <scope>NUCLEOTIDE SEQUENCE [LARGE SCALE GENOMIC DNA]</scope>
    <source>
        <strain evidence="20">DSM 20544</strain>
    </source>
</reference>
<evidence type="ECO:0000256" key="18">
    <source>
        <dbReference type="RuleBase" id="RU004249"/>
    </source>
</evidence>
<dbReference type="InterPro" id="IPR001341">
    <property type="entry name" value="Asp_kinase"/>
</dbReference>
<evidence type="ECO:0000256" key="11">
    <source>
        <dbReference type="ARBA" id="ARBA00022840"/>
    </source>
</evidence>
<sequence length="420" mass="45385">MRRYLFRGRNMALIVKKFGGSSVATTEKIMNVAKRVLSEKQPGDQIVMVVSAMGDTTDDLITLANGITKDPYQYAREMDMLLTTGEQVSIALLAMAFKSLGQPAISLTGPMAGMRTDSVHTKGRIKDIQPKRVHEELDKGNIVVVAGFQGADEIGDLVTLGRGGSDTSAVALAGALKADSCEIYTDVDGVYSADPRIVKNARKMKEITYYEMLEMARLGAGVMQPRSVEMGKYFNIPIHVRSTFTNKPGTIIREDYTMEDKDFVIRGVAHDEKVAKIAVLGIPNTPGIAHEIFSALAEANIDVDMIVQSIRNIEKNVTDMVFTVATDDLAQAKKVVDKVADKLNAIAVLIEEDVAKVSIVGAGMLGNPGIAARMFGALSKAQINIDIISTSEISISCLVKGSQLKEAVNAIHDEFFPAKA</sequence>
<keyword evidence="11 16" id="KW-0067">ATP-binding</keyword>
<dbReference type="GO" id="GO:0009089">
    <property type="term" value="P:lysine biosynthetic process via diaminopimelate"/>
    <property type="evidence" value="ECO:0007669"/>
    <property type="project" value="UniProtKB-UniPathway"/>
</dbReference>
<comment type="similarity">
    <text evidence="5 17">Belongs to the aspartokinase family.</text>
</comment>
<keyword evidence="12" id="KW-0220">Diaminopimelate biosynthesis</keyword>
<dbReference type="HOGENOM" id="CLU_009116_3_2_9"/>
<name>C9KIU3_9FIRM</name>
<dbReference type="STRING" id="500635.MITSMUL_03344"/>
<feature type="binding site" evidence="16">
    <location>
        <position position="86"/>
    </location>
    <ligand>
        <name>substrate</name>
    </ligand>
</feature>
<comment type="pathway">
    <text evidence="4 18">Amino-acid biosynthesis; L-threonine biosynthesis; L-threonine from L-aspartate: step 1/5.</text>
</comment>
<comment type="subunit">
    <text evidence="15">Tetramer consisting of 2 isoforms Alpha (catalytic and regulation) and of a homodimer of 2 isoforms Beta (regulation).</text>
</comment>
<evidence type="ECO:0000256" key="5">
    <source>
        <dbReference type="ARBA" id="ARBA00010122"/>
    </source>
</evidence>
<dbReference type="InterPro" id="IPR045865">
    <property type="entry name" value="ACT-like_dom_sf"/>
</dbReference>
<evidence type="ECO:0000256" key="13">
    <source>
        <dbReference type="ARBA" id="ARBA00023154"/>
    </source>
</evidence>
<dbReference type="PROSITE" id="PS51671">
    <property type="entry name" value="ACT"/>
    <property type="match status" value="1"/>
</dbReference>
<feature type="binding site" evidence="16">
    <location>
        <begin position="185"/>
        <end position="186"/>
    </location>
    <ligand>
        <name>ATP</name>
        <dbReference type="ChEBI" id="CHEBI:30616"/>
    </ligand>
</feature>
<keyword evidence="9 16" id="KW-0547">Nucleotide-binding</keyword>
<dbReference type="InterPro" id="IPR018042">
    <property type="entry name" value="Aspartate_kinase_CS"/>
</dbReference>
<dbReference type="NCBIfam" id="NF005155">
    <property type="entry name" value="PRK06635.1-4"/>
    <property type="match status" value="1"/>
</dbReference>
<organism evidence="20 21">
    <name type="scientific">Mitsuokella multacida DSM 20544</name>
    <dbReference type="NCBI Taxonomy" id="500635"/>
    <lineage>
        <taxon>Bacteria</taxon>
        <taxon>Bacillati</taxon>
        <taxon>Bacillota</taxon>
        <taxon>Negativicutes</taxon>
        <taxon>Selenomonadales</taxon>
        <taxon>Selenomonadaceae</taxon>
        <taxon>Mitsuokella</taxon>
    </lineage>
</organism>
<keyword evidence="13" id="KW-0457">Lysine biosynthesis</keyword>
<dbReference type="SUPFAM" id="SSF53633">
    <property type="entry name" value="Carbamate kinase-like"/>
    <property type="match status" value="1"/>
</dbReference>
<dbReference type="CDD" id="cd04261">
    <property type="entry name" value="AAK_AKii-LysC-BS"/>
    <property type="match status" value="1"/>
</dbReference>
<feature type="binding site" evidence="16">
    <location>
        <position position="191"/>
    </location>
    <ligand>
        <name>ATP</name>
        <dbReference type="ChEBI" id="CHEBI:30616"/>
    </ligand>
</feature>
<dbReference type="GO" id="GO:0005829">
    <property type="term" value="C:cytosol"/>
    <property type="evidence" value="ECO:0007669"/>
    <property type="project" value="TreeGrafter"/>
</dbReference>
<evidence type="ECO:0000256" key="1">
    <source>
        <dbReference type="ARBA" id="ARBA00003121"/>
    </source>
</evidence>
<dbReference type="PROSITE" id="PS00324">
    <property type="entry name" value="ASPARTOKINASE"/>
    <property type="match status" value="1"/>
</dbReference>
<dbReference type="EC" id="2.7.2.4" evidence="17"/>
<dbReference type="UniPathway" id="UPA00050">
    <property type="reaction ID" value="UER00461"/>
</dbReference>
<dbReference type="AlphaFoldDB" id="C9KIU3"/>
<evidence type="ECO:0000256" key="16">
    <source>
        <dbReference type="PIRSR" id="PIRSR000726-1"/>
    </source>
</evidence>
<dbReference type="Proteomes" id="UP000003671">
    <property type="component" value="Unassembled WGS sequence"/>
</dbReference>
<dbReference type="EMBL" id="ABWK02000001">
    <property type="protein sequence ID" value="EEX70206.1"/>
    <property type="molecule type" value="Genomic_DNA"/>
</dbReference>
<comment type="function">
    <text evidence="1">Catalyzes the phosphorylation of the beta-carboxyl group of aspartic acid with ATP to yield 4-phospho-L-aspartate, which is involved in the branched biosynthetic pathway leading to the biosynthesis of amino acids threonine, isoleucine and methionine.</text>
</comment>
<dbReference type="UniPathway" id="UPA00034">
    <property type="reaction ID" value="UER00015"/>
</dbReference>
<evidence type="ECO:0000256" key="17">
    <source>
        <dbReference type="RuleBase" id="RU003448"/>
    </source>
</evidence>
<protein>
    <recommendedName>
        <fullName evidence="17">Aspartokinase</fullName>
        <ecNumber evidence="17">2.7.2.4</ecNumber>
    </recommendedName>
</protein>
<dbReference type="GO" id="GO:0005524">
    <property type="term" value="F:ATP binding"/>
    <property type="evidence" value="ECO:0007669"/>
    <property type="project" value="UniProtKB-KW"/>
</dbReference>
<evidence type="ECO:0000313" key="20">
    <source>
        <dbReference type="EMBL" id="EEX70206.1"/>
    </source>
</evidence>
<feature type="binding site" evidence="16">
    <location>
        <begin position="17"/>
        <end position="20"/>
    </location>
    <ligand>
        <name>ATP</name>
        <dbReference type="ChEBI" id="CHEBI:30616"/>
    </ligand>
</feature>
<keyword evidence="7 17" id="KW-0808">Transferase</keyword>
<feature type="binding site" evidence="16">
    <location>
        <position position="196"/>
    </location>
    <ligand>
        <name>ATP</name>
        <dbReference type="ChEBI" id="CHEBI:30616"/>
    </ligand>
</feature>
<feature type="binding site" evidence="16">
    <location>
        <position position="57"/>
    </location>
    <ligand>
        <name>substrate</name>
    </ligand>
</feature>
<evidence type="ECO:0000256" key="2">
    <source>
        <dbReference type="ARBA" id="ARBA00004766"/>
    </source>
</evidence>
<feature type="domain" description="ACT" evidence="19">
    <location>
        <begin position="277"/>
        <end position="362"/>
    </location>
</feature>
<dbReference type="GO" id="GO:0019877">
    <property type="term" value="P:diaminopimelate biosynthetic process"/>
    <property type="evidence" value="ECO:0007669"/>
    <property type="project" value="UniProtKB-KW"/>
</dbReference>
<evidence type="ECO:0000256" key="3">
    <source>
        <dbReference type="ARBA" id="ARBA00004986"/>
    </source>
</evidence>
<dbReference type="InterPro" id="IPR054352">
    <property type="entry name" value="ACT_Aspartokinase"/>
</dbReference>
<comment type="caution">
    <text evidence="20">The sequence shown here is derived from an EMBL/GenBank/DDBJ whole genome shotgun (WGS) entry which is preliminary data.</text>
</comment>
<dbReference type="GO" id="GO:0004072">
    <property type="term" value="F:aspartate kinase activity"/>
    <property type="evidence" value="ECO:0007669"/>
    <property type="project" value="UniProtKB-EC"/>
</dbReference>
<dbReference type="PATRIC" id="fig|500635.8.peg.247"/>
<dbReference type="FunFam" id="3.40.1160.10:FF:000002">
    <property type="entry name" value="Aspartokinase"/>
    <property type="match status" value="1"/>
</dbReference>
<dbReference type="InterPro" id="IPR041740">
    <property type="entry name" value="AKii-LysC-BS"/>
</dbReference>
<dbReference type="NCBIfam" id="TIGR00657">
    <property type="entry name" value="asp_kinases"/>
    <property type="match status" value="1"/>
</dbReference>
<dbReference type="Gene3D" id="3.40.1160.10">
    <property type="entry name" value="Acetylglutamate kinase-like"/>
    <property type="match status" value="1"/>
</dbReference>
<evidence type="ECO:0000259" key="19">
    <source>
        <dbReference type="PROSITE" id="PS51671"/>
    </source>
</evidence>
<keyword evidence="6 18" id="KW-0028">Amino-acid biosynthesis</keyword>
<dbReference type="FunFam" id="3.30.2130.10:FF:000001">
    <property type="entry name" value="Bifunctional aspartokinase/homoserine dehydrogenase"/>
    <property type="match status" value="1"/>
</dbReference>
<evidence type="ECO:0000256" key="10">
    <source>
        <dbReference type="ARBA" id="ARBA00022777"/>
    </source>
</evidence>
<keyword evidence="8" id="KW-0677">Repeat</keyword>
<evidence type="ECO:0000256" key="9">
    <source>
        <dbReference type="ARBA" id="ARBA00022741"/>
    </source>
</evidence>
<evidence type="ECO:0000256" key="4">
    <source>
        <dbReference type="ARBA" id="ARBA00005139"/>
    </source>
</evidence>
<dbReference type="Pfam" id="PF22468">
    <property type="entry name" value="ACT_9"/>
    <property type="match status" value="2"/>
</dbReference>
<dbReference type="GO" id="GO:0009088">
    <property type="term" value="P:threonine biosynthetic process"/>
    <property type="evidence" value="ECO:0007669"/>
    <property type="project" value="UniProtKB-UniPathway"/>
</dbReference>